<reference evidence="1 2" key="1">
    <citation type="submission" date="2021-06" db="EMBL/GenBank/DDBJ databases">
        <title>Caerostris extrusa draft genome.</title>
        <authorList>
            <person name="Kono N."/>
            <person name="Arakawa K."/>
        </authorList>
    </citation>
    <scope>NUCLEOTIDE SEQUENCE [LARGE SCALE GENOMIC DNA]</scope>
</reference>
<evidence type="ECO:0000313" key="2">
    <source>
        <dbReference type="Proteomes" id="UP001054945"/>
    </source>
</evidence>
<comment type="caution">
    <text evidence="1">The sequence shown here is derived from an EMBL/GenBank/DDBJ whole genome shotgun (WGS) entry which is preliminary data.</text>
</comment>
<dbReference type="Proteomes" id="UP001054945">
    <property type="component" value="Unassembled WGS sequence"/>
</dbReference>
<proteinExistence type="predicted"/>
<dbReference type="AlphaFoldDB" id="A0AAV4SE80"/>
<accession>A0AAV4SE80</accession>
<keyword evidence="2" id="KW-1185">Reference proteome</keyword>
<evidence type="ECO:0000313" key="1">
    <source>
        <dbReference type="EMBL" id="GIY32653.1"/>
    </source>
</evidence>
<name>A0AAV4SE80_CAEEX</name>
<sequence length="107" mass="12515">MKEWKILRILNVRACVHMSEDRGAPIYKMTAHGPRTVYSAGEAPILMNEQSKHCSSAMFSIFQERSYGSLKARLRFFHQNQYRKIKNRLPINIRKNTMKIDSLPNDC</sequence>
<organism evidence="1 2">
    <name type="scientific">Caerostris extrusa</name>
    <name type="common">Bark spider</name>
    <name type="synonym">Caerostris bankana</name>
    <dbReference type="NCBI Taxonomy" id="172846"/>
    <lineage>
        <taxon>Eukaryota</taxon>
        <taxon>Metazoa</taxon>
        <taxon>Ecdysozoa</taxon>
        <taxon>Arthropoda</taxon>
        <taxon>Chelicerata</taxon>
        <taxon>Arachnida</taxon>
        <taxon>Araneae</taxon>
        <taxon>Araneomorphae</taxon>
        <taxon>Entelegynae</taxon>
        <taxon>Araneoidea</taxon>
        <taxon>Araneidae</taxon>
        <taxon>Caerostris</taxon>
    </lineage>
</organism>
<protein>
    <submittedName>
        <fullName evidence="1">Uncharacterized protein</fullName>
    </submittedName>
</protein>
<gene>
    <name evidence="1" type="ORF">CEXT_330251</name>
</gene>
<dbReference type="EMBL" id="BPLR01009528">
    <property type="protein sequence ID" value="GIY32653.1"/>
    <property type="molecule type" value="Genomic_DNA"/>
</dbReference>